<dbReference type="InterPro" id="IPR015817">
    <property type="entry name" value="Vitellinogen_open_b-sht_sub1"/>
</dbReference>
<evidence type="ECO:0000256" key="2">
    <source>
        <dbReference type="ARBA" id="ARBA00022729"/>
    </source>
</evidence>
<dbReference type="PROSITE" id="PS51211">
    <property type="entry name" value="VITELLOGENIN"/>
    <property type="match status" value="1"/>
</dbReference>
<dbReference type="SUPFAM" id="SSF48431">
    <property type="entry name" value="Lipovitellin-phosvitin complex, superhelical domain"/>
    <property type="match status" value="1"/>
</dbReference>
<dbReference type="Pfam" id="PF01347">
    <property type="entry name" value="Vitellogenin_N"/>
    <property type="match status" value="3"/>
</dbReference>
<feature type="region of interest" description="Disordered" evidence="8">
    <location>
        <begin position="236"/>
        <end position="258"/>
    </location>
</feature>
<keyword evidence="6" id="KW-0325">Glycoprotein</keyword>
<evidence type="ECO:0000256" key="8">
    <source>
        <dbReference type="SAM" id="MobiDB-lite"/>
    </source>
</evidence>
<dbReference type="InterPro" id="IPR001747">
    <property type="entry name" value="Vitellogenin_N"/>
</dbReference>
<dbReference type="Pfam" id="PF09172">
    <property type="entry name" value="Vit_open_b-sht"/>
    <property type="match status" value="2"/>
</dbReference>
<evidence type="ECO:0000256" key="4">
    <source>
        <dbReference type="ARBA" id="ARBA00023121"/>
    </source>
</evidence>
<dbReference type="Gene3D" id="2.20.80.10">
    <property type="entry name" value="Lipovitellin-phosvitin complex, chain A, domain 4"/>
    <property type="match status" value="1"/>
</dbReference>
<dbReference type="InterPro" id="IPR011030">
    <property type="entry name" value="Lipovitellin_superhlx_dom"/>
</dbReference>
<keyword evidence="3" id="KW-0445">Lipid transport</keyword>
<evidence type="ECO:0000313" key="10">
    <source>
        <dbReference type="EMBL" id="CAD7404594.1"/>
    </source>
</evidence>
<feature type="region of interest" description="Disordered" evidence="8">
    <location>
        <begin position="74"/>
        <end position="118"/>
    </location>
</feature>
<feature type="domain" description="Vitellogenin" evidence="9">
    <location>
        <begin position="19"/>
        <end position="796"/>
    </location>
</feature>
<protein>
    <recommendedName>
        <fullName evidence="9">Vitellogenin domain-containing protein</fullName>
    </recommendedName>
</protein>
<dbReference type="Gene3D" id="2.30.230.10">
    <property type="entry name" value="Lipovitellin, beta-sheet shell regions, chain A"/>
    <property type="match status" value="1"/>
</dbReference>
<evidence type="ECO:0000256" key="7">
    <source>
        <dbReference type="PROSITE-ProRule" id="PRU00557"/>
    </source>
</evidence>
<keyword evidence="1" id="KW-0813">Transport</keyword>
<feature type="region of interest" description="Disordered" evidence="8">
    <location>
        <begin position="426"/>
        <end position="448"/>
    </location>
</feature>
<dbReference type="InterPro" id="IPR015816">
    <property type="entry name" value="Vitellinogen_b-sht_N"/>
</dbReference>
<reference evidence="10" key="1">
    <citation type="submission" date="2020-11" db="EMBL/GenBank/DDBJ databases">
        <authorList>
            <person name="Tran Van P."/>
        </authorList>
    </citation>
    <scope>NUCLEOTIDE SEQUENCE</scope>
</reference>
<accession>A0A7R9H1H9</accession>
<dbReference type="InterPro" id="IPR015255">
    <property type="entry name" value="Vitellinogen_open_b-sht"/>
</dbReference>
<evidence type="ECO:0000256" key="6">
    <source>
        <dbReference type="ARBA" id="ARBA00023180"/>
    </source>
</evidence>
<evidence type="ECO:0000256" key="5">
    <source>
        <dbReference type="ARBA" id="ARBA00023157"/>
    </source>
</evidence>
<dbReference type="SMART" id="SM01169">
    <property type="entry name" value="DUF1943"/>
    <property type="match status" value="1"/>
</dbReference>
<dbReference type="InterPro" id="IPR015819">
    <property type="entry name" value="Lipid_transp_b-sht_shell"/>
</dbReference>
<dbReference type="GO" id="GO:0008289">
    <property type="term" value="F:lipid binding"/>
    <property type="evidence" value="ECO:0007669"/>
    <property type="project" value="UniProtKB-KW"/>
</dbReference>
<evidence type="ECO:0000259" key="9">
    <source>
        <dbReference type="PROSITE" id="PS51211"/>
    </source>
</evidence>
<dbReference type="Gene3D" id="2.20.50.20">
    <property type="entry name" value="Lipovitellin. Chain A, domain 3"/>
    <property type="match status" value="1"/>
</dbReference>
<organism evidence="10">
    <name type="scientific">Timema cristinae</name>
    <name type="common">Walking stick</name>
    <dbReference type="NCBI Taxonomy" id="61476"/>
    <lineage>
        <taxon>Eukaryota</taxon>
        <taxon>Metazoa</taxon>
        <taxon>Ecdysozoa</taxon>
        <taxon>Arthropoda</taxon>
        <taxon>Hexapoda</taxon>
        <taxon>Insecta</taxon>
        <taxon>Pterygota</taxon>
        <taxon>Neoptera</taxon>
        <taxon>Polyneoptera</taxon>
        <taxon>Phasmatodea</taxon>
        <taxon>Timematodea</taxon>
        <taxon>Timematoidea</taxon>
        <taxon>Timematidae</taxon>
        <taxon>Timema</taxon>
    </lineage>
</organism>
<dbReference type="PANTHER" id="PTHR23345:SF36">
    <property type="entry name" value="APOLIPOPHORINS"/>
    <property type="match status" value="1"/>
</dbReference>
<comment type="caution">
    <text evidence="7">Lacks conserved residue(s) required for the propagation of feature annotation.</text>
</comment>
<dbReference type="EMBL" id="OC319205">
    <property type="protein sequence ID" value="CAD7404594.1"/>
    <property type="molecule type" value="Genomic_DNA"/>
</dbReference>
<dbReference type="InterPro" id="IPR050733">
    <property type="entry name" value="Vitellogenin/Apolipophorin"/>
</dbReference>
<keyword evidence="4" id="KW-0446">Lipid-binding</keyword>
<evidence type="ECO:0000256" key="1">
    <source>
        <dbReference type="ARBA" id="ARBA00022448"/>
    </source>
</evidence>
<keyword evidence="2" id="KW-0732">Signal</keyword>
<evidence type="ECO:0000256" key="3">
    <source>
        <dbReference type="ARBA" id="ARBA00023055"/>
    </source>
</evidence>
<keyword evidence="5" id="KW-1015">Disulfide bond</keyword>
<dbReference type="Gene3D" id="1.25.10.20">
    <property type="entry name" value="Vitellinogen, superhelical"/>
    <property type="match status" value="2"/>
</dbReference>
<dbReference type="PANTHER" id="PTHR23345">
    <property type="entry name" value="VITELLOGENIN-RELATED"/>
    <property type="match status" value="1"/>
</dbReference>
<sequence length="2016" mass="219483">MCECAIICSPSVGTSSNTFRPQKGRTYTYTLEGTTLTSVPNTQEEGVKLILKATAEVNVLSDCNQLLRLKNVQVTGPDSKGASPGGGKWDPAGAPTDLGTIRPRVEGDTQRGRAPGADQLKYSHLSELEAHPLRFSYQDGRVDKEVCTADGDNDAALNLKRAVVSLLQVSSTQASNVQEWDVFGSCPTQLNIDKSGDVITVTKNKDLNKCYHRENLNQEFQSTSYDVLSVLSTQDLSPQDRPHWSSPSGPSHSGPPPLVLSLGSFLPGPFPAGPFNPGPFHSGPFHVVQCPLCPFNPGPFPSGPPPLVLSLRSFPLRTTPSGPLPRVLSPRTFPCRSFQPRTFPLRSFPRRTMSSLSFQPRTFPLRTAPTGPLPQVLPTQDHPLWSSPSGPFSQDLSLQVLSTQDLSTQVLSTSYNVLSVLSTQDLSPQDRPHWSSPSGPSHSGPPPLVLSLGSFLPGPFPAGPFNPGPFHSGPFHVVQCPLCNVNTPRSLVFQAPRTSDSSASNVNAVLSALRRTVDTMREEVTVTSAHEFRGLVAVIRHTNKDDLLTVYNQVRSGAGFSHSPKKVFQDALLKAGTGDSVEVGVELVKSGEIKADYDKLWFISLSFVKQPTLASLSAVSVLIALKALGNVQQLNDPIVEKLRQCFSDPAVPSRIRVAALETARTDACRTKKSVLTVLKNVHEDSELRIKAYLSAVQCPCGSLANALKDLLEAEQINQVGSFIVSHLRNLRATSNPEKQQAKEQLKEVRTTKRFPEDFRRFSHNIEFSYLLDGLNVGTTTESNVIFSQKSFLPRSASLNLTTEVFGHSFNLLELGIRTENLERALEKYFGPRGYFNVHEPKEVYETARGKLMSLTDKVKERFQQTTRSKRSAKRSDIELLADKAHHSLGPDYVDNHIDLDLSVKLFGSEVAWKNLGGTVDEFTPEALIDKFFNSVDDGLRKSKDVDSQAGILLKELFITNSKSQAGTLLIVYFIANSKTQAGILLKELFMAESKSQAGILLKDLFMAESKSQAGTLLKELFITNSKNQAGTLLKELFMASSKSQAGTLLKELFMASSKNQAGTLLKELNLRNHVTFLETELTYPTSLGLPLKLVTSGSAALHLQLKGNVDLPAIMRDPKNVNYQVKVVPSAAVEVTGEFLVDAYAVEGGLKLTANLHTATGADLTVKATDGLGLDVKLGLPLKEQDVITVSSQVLSTVREQGQPGVDTALTFNSKRNDYKGCFDQLSPLIGLTFCGEVGLPWEGLKQTGAFFPLNGPGKLSVKIQTDDVSVYHLHSNLVQSTVTLPVTVLVPFITQLDTPGSVSLSYLFLPSDPDSSTLELVFDTPGSKSSRKIAVLLERAIQPQVKLAAIVTSPWKKAAGKFYVVDTANEYSLNALLQNDQQEYSARVGAKKSGSASHQTYTPILEYKTPEGVHPLAGGHTEQGYGITGSVVIDKSDSTRRFTLKSVSVKTPKGTLTVDGTIVDEKDLFSNDLRWKHDDDEVHTKSKIQRLGSNGFSVEVGAEVSKFPDAGFAVKWDYHRDNSKLGNSLVVTHGRDLSSETARVTLIQSAKYQLESIRNFNFETKNKALTVVLYLEALGESLEFEAKRTVSSKEKSKLEAVLELKPGGKYQLVTDLTHVFKQNNVNLQVDAVLKLANRPEDIKGSTGVIINKELLELFAKLSSGSNEYLDIDWKLNRAVGKPSGDLKVFLKGLVEANAQYKYASGKGSATLNIDLPKQSRKIKGTGDLAVTGSSHVASVDLYWDADKDSKKSLHFETNSDITKNSLDSKNTLVILQQKTTLNVKGTLTGKLIDGHLVGQADLTIPKGRQLTVKVDRTLHLSRGSVDLDGKFELVAKENAASSGNLLSLETKVKAEEANQLLDSVVRLSLKTSKGKDLSARVVVKNTPQREQRLLEASAQVESSYFKTLTAEVSAEVSQSHITYKGHAAQGPETALDVSGRLNRGHDGRVLVRVDNTFALAFGLDNTIQITLPLEKLKTLKLTTSVNVDADNNNAVVSEVKGLASPDVCLPLFEGS</sequence>
<gene>
    <name evidence="10" type="ORF">TCEB3V08_LOCUS7574</name>
</gene>
<dbReference type="FunFam" id="2.20.50.20:FF:000007">
    <property type="entry name" value="von Willebrand factor type D domaincontaining protein"/>
    <property type="match status" value="1"/>
</dbReference>
<proteinExistence type="predicted"/>
<dbReference type="SMART" id="SM00638">
    <property type="entry name" value="LPD_N"/>
    <property type="match status" value="1"/>
</dbReference>
<dbReference type="SUPFAM" id="SSF56968">
    <property type="entry name" value="Lipovitellin-phosvitin complex, beta-sheet shell regions"/>
    <property type="match status" value="3"/>
</dbReference>
<dbReference type="GO" id="GO:0005319">
    <property type="term" value="F:lipid transporter activity"/>
    <property type="evidence" value="ECO:0007669"/>
    <property type="project" value="InterPro"/>
</dbReference>
<name>A0A7R9H1H9_TIMCR</name>